<dbReference type="Proteomes" id="UP001335648">
    <property type="component" value="Unassembled WGS sequence"/>
</dbReference>
<protein>
    <submittedName>
        <fullName evidence="2">Uncharacterized protein</fullName>
    </submittedName>
</protein>
<evidence type="ECO:0000256" key="1">
    <source>
        <dbReference type="SAM" id="MobiDB-lite"/>
    </source>
</evidence>
<dbReference type="EMBL" id="JAULUE010002069">
    <property type="protein sequence ID" value="KAK5874806.1"/>
    <property type="molecule type" value="Genomic_DNA"/>
</dbReference>
<dbReference type="AlphaFoldDB" id="A0AAN7YBZ4"/>
<evidence type="ECO:0000313" key="3">
    <source>
        <dbReference type="Proteomes" id="UP001335648"/>
    </source>
</evidence>
<keyword evidence="3" id="KW-1185">Reference proteome</keyword>
<reference evidence="2 3" key="1">
    <citation type="journal article" date="2023" name="Mol. Biol. Evol.">
        <title>Genomics of Secondarily Temperate Adaptation in the Only Non-Antarctic Icefish.</title>
        <authorList>
            <person name="Rivera-Colon A.G."/>
            <person name="Rayamajhi N."/>
            <person name="Minhas B.F."/>
            <person name="Madrigal G."/>
            <person name="Bilyk K.T."/>
            <person name="Yoon V."/>
            <person name="Hune M."/>
            <person name="Gregory S."/>
            <person name="Cheng C.H.C."/>
            <person name="Catchen J.M."/>
        </authorList>
    </citation>
    <scope>NUCLEOTIDE SEQUENCE [LARGE SCALE GENOMIC DNA]</scope>
    <source>
        <strain evidence="2">JC2023a</strain>
    </source>
</reference>
<proteinExistence type="predicted"/>
<gene>
    <name evidence="2" type="ORF">CesoFtcFv8_027360</name>
</gene>
<comment type="caution">
    <text evidence="2">The sequence shown here is derived from an EMBL/GenBank/DDBJ whole genome shotgun (WGS) entry which is preliminary data.</text>
</comment>
<name>A0AAN7YBZ4_9TELE</name>
<feature type="compositionally biased region" description="Basic and acidic residues" evidence="1">
    <location>
        <begin position="1"/>
        <end position="11"/>
    </location>
</feature>
<accession>A0AAN7YBZ4</accession>
<sequence length="105" mass="11318">MERGGRTERRATTISPPRGSPPVILDTEAARPKGGAARGRKQAKKTTISPPSSPKPGRGSGNEPQQNAKTMKCWTPGERSRTPSHRAGVTLERFREESVTTGNEP</sequence>
<feature type="region of interest" description="Disordered" evidence="1">
    <location>
        <begin position="1"/>
        <end position="105"/>
    </location>
</feature>
<organism evidence="2 3">
    <name type="scientific">Champsocephalus esox</name>
    <name type="common">pike icefish</name>
    <dbReference type="NCBI Taxonomy" id="159716"/>
    <lineage>
        <taxon>Eukaryota</taxon>
        <taxon>Metazoa</taxon>
        <taxon>Chordata</taxon>
        <taxon>Craniata</taxon>
        <taxon>Vertebrata</taxon>
        <taxon>Euteleostomi</taxon>
        <taxon>Actinopterygii</taxon>
        <taxon>Neopterygii</taxon>
        <taxon>Teleostei</taxon>
        <taxon>Neoteleostei</taxon>
        <taxon>Acanthomorphata</taxon>
        <taxon>Eupercaria</taxon>
        <taxon>Perciformes</taxon>
        <taxon>Notothenioidei</taxon>
        <taxon>Channichthyidae</taxon>
        <taxon>Champsocephalus</taxon>
    </lineage>
</organism>
<evidence type="ECO:0000313" key="2">
    <source>
        <dbReference type="EMBL" id="KAK5874806.1"/>
    </source>
</evidence>